<protein>
    <submittedName>
        <fullName evidence="2">Uncharacterized protein</fullName>
    </submittedName>
</protein>
<feature type="transmembrane region" description="Helical" evidence="1">
    <location>
        <begin position="85"/>
        <end position="106"/>
    </location>
</feature>
<dbReference type="EMBL" id="PJRS01000017">
    <property type="protein sequence ID" value="PLR26749.1"/>
    <property type="molecule type" value="Genomic_DNA"/>
</dbReference>
<dbReference type="OrthoDB" id="7182985at2"/>
<feature type="transmembrane region" description="Helical" evidence="1">
    <location>
        <begin position="12"/>
        <end position="36"/>
    </location>
</feature>
<keyword evidence="3" id="KW-1185">Reference proteome</keyword>
<gene>
    <name evidence="2" type="ORF">SGCZBJ_08250</name>
</gene>
<dbReference type="AlphaFoldDB" id="A0A2N5DL04"/>
<evidence type="ECO:0000313" key="2">
    <source>
        <dbReference type="EMBL" id="PLR26749.1"/>
    </source>
</evidence>
<evidence type="ECO:0000313" key="3">
    <source>
        <dbReference type="Proteomes" id="UP000234479"/>
    </source>
</evidence>
<keyword evidence="1" id="KW-0812">Transmembrane</keyword>
<dbReference type="RefSeq" id="WP_101717531.1">
    <property type="nucleotide sequence ID" value="NZ_PJRS01000017.1"/>
</dbReference>
<reference evidence="2 3" key="1">
    <citation type="submission" date="2017-12" db="EMBL/GenBank/DDBJ databases">
        <title>The genome sequence of Caulobacter sp. 410.</title>
        <authorList>
            <person name="Gao J."/>
            <person name="Mao X."/>
            <person name="Sun J."/>
        </authorList>
    </citation>
    <scope>NUCLEOTIDE SEQUENCE [LARGE SCALE GENOMIC DNA]</scope>
    <source>
        <strain evidence="2 3">410</strain>
    </source>
</reference>
<sequence length="229" mass="24124">MAQLQYDTVFRILFGALAIAVVLESALAVIFNWRVFQNRFSGKSWRTPIAIAFGWSIATGLKFDIIGALYTAIYGTSVGKPELGLVGTFVTALVLAGGSAGVNNILKGLGFRQIGSGDGPAPKPAKTEAWLSVTLQRREAVGPVQVLVDDGQQTVLVGMISGVKPPPEWVTDFVANKVRFPSYGGHSLALGKTYTVSLSGVDKAGNAISKTWTPFTPGAGAIIDVVLTL</sequence>
<evidence type="ECO:0000256" key="1">
    <source>
        <dbReference type="SAM" id="Phobius"/>
    </source>
</evidence>
<keyword evidence="1" id="KW-1133">Transmembrane helix</keyword>
<keyword evidence="1" id="KW-0472">Membrane</keyword>
<organism evidence="2 3">
    <name type="scientific">Caulobacter zeae</name>
    <dbReference type="NCBI Taxonomy" id="2055137"/>
    <lineage>
        <taxon>Bacteria</taxon>
        <taxon>Pseudomonadati</taxon>
        <taxon>Pseudomonadota</taxon>
        <taxon>Alphaproteobacteria</taxon>
        <taxon>Caulobacterales</taxon>
        <taxon>Caulobacteraceae</taxon>
        <taxon>Caulobacter</taxon>
    </lineage>
</organism>
<accession>A0A2N5DL04</accession>
<name>A0A2N5DL04_9CAUL</name>
<dbReference type="Proteomes" id="UP000234479">
    <property type="component" value="Unassembled WGS sequence"/>
</dbReference>
<feature type="transmembrane region" description="Helical" evidence="1">
    <location>
        <begin position="48"/>
        <end position="73"/>
    </location>
</feature>
<comment type="caution">
    <text evidence="2">The sequence shown here is derived from an EMBL/GenBank/DDBJ whole genome shotgun (WGS) entry which is preliminary data.</text>
</comment>
<proteinExistence type="predicted"/>